<accession>A0A850WGA8</accession>
<dbReference type="SMART" id="SM01265">
    <property type="entry name" value="Mab-21"/>
    <property type="match status" value="1"/>
</dbReference>
<proteinExistence type="inferred from homology"/>
<keyword evidence="4" id="KW-0732">Signal</keyword>
<dbReference type="Proteomes" id="UP000653271">
    <property type="component" value="Unassembled WGS sequence"/>
</dbReference>
<evidence type="ECO:0000313" key="8">
    <source>
        <dbReference type="EMBL" id="NWH69646.1"/>
    </source>
</evidence>
<sequence>VVEELVDALQEVFRCDFSNSTVPMLEPAIGVGSTFEGWSLCHDDAVYQILLPLKAPRVHVFHLEMGAARQMPAEDPCIRVELECTCTGQQREENSLCLFHHSLKEMTENQDPSFLHSFCTGVYLDVQKTASWFQTFVMSAWTKLWFSSYNSMKILPCSRSCKLQVSNNRSATLFIEFIFGVQHGDSDIFLSSQAPEDTVTPNTRWPVSFAVAELKFFRHVARQAPTNHVYLKCLRTLVHKLVGRSFSTHTIKTIVMHVLTSAGQSRWNMKRFEPWMQDIIGYLRCCLDKKRLDHFFIGNENMPEDIILPLEYRTAEPLNLFQHLKHDLDAHARAICELKE</sequence>
<protein>
    <submittedName>
        <fullName evidence="8">IPIL1 protein</fullName>
    </submittedName>
</protein>
<feature type="domain" description="Mab-21-like HhH/H2TH-like" evidence="7">
    <location>
        <begin position="231"/>
        <end position="302"/>
    </location>
</feature>
<gene>
    <name evidence="8" type="primary">Itpripl1_0</name>
    <name evidence="8" type="ORF">PIACAY_R02269</name>
</gene>
<dbReference type="PRINTS" id="PR02107">
    <property type="entry name" value="INOS145TPRIP"/>
</dbReference>
<feature type="non-terminal residue" evidence="8">
    <location>
        <position position="1"/>
    </location>
</feature>
<evidence type="ECO:0000256" key="4">
    <source>
        <dbReference type="ARBA" id="ARBA00022729"/>
    </source>
</evidence>
<dbReference type="OrthoDB" id="9034619at2759"/>
<evidence type="ECO:0000256" key="5">
    <source>
        <dbReference type="ARBA" id="ARBA00022989"/>
    </source>
</evidence>
<feature type="non-terminal residue" evidence="8">
    <location>
        <position position="340"/>
    </location>
</feature>
<evidence type="ECO:0000256" key="6">
    <source>
        <dbReference type="ARBA" id="ARBA00023136"/>
    </source>
</evidence>
<reference evidence="8" key="1">
    <citation type="submission" date="2019-09" db="EMBL/GenBank/DDBJ databases">
        <title>Bird 10,000 Genomes (B10K) Project - Family phase.</title>
        <authorList>
            <person name="Zhang G."/>
        </authorList>
    </citation>
    <scope>NUCLEOTIDE SEQUENCE</scope>
    <source>
        <strain evidence="8">B10K-DU-008-47</strain>
        <tissue evidence="8">Mixed tissue sample</tissue>
    </source>
</reference>
<dbReference type="PANTHER" id="PTHR10656">
    <property type="entry name" value="CELL FATE DETERMINING PROTEIN MAB21-RELATED"/>
    <property type="match status" value="1"/>
</dbReference>
<dbReference type="EMBL" id="WAAB01000739">
    <property type="protein sequence ID" value="NWH69646.1"/>
    <property type="molecule type" value="Genomic_DNA"/>
</dbReference>
<evidence type="ECO:0000313" key="9">
    <source>
        <dbReference type="Proteomes" id="UP000653271"/>
    </source>
</evidence>
<dbReference type="GO" id="GO:0016020">
    <property type="term" value="C:membrane"/>
    <property type="evidence" value="ECO:0007669"/>
    <property type="project" value="UniProtKB-SubCell"/>
</dbReference>
<dbReference type="InterPro" id="IPR024810">
    <property type="entry name" value="MAB21L/cGLR"/>
</dbReference>
<evidence type="ECO:0000256" key="2">
    <source>
        <dbReference type="ARBA" id="ARBA00005554"/>
    </source>
</evidence>
<dbReference type="InterPro" id="IPR046906">
    <property type="entry name" value="Mab-21_HhH/H2TH-like"/>
</dbReference>
<keyword evidence="9" id="KW-1185">Reference proteome</keyword>
<organism evidence="8 9">
    <name type="scientific">Piaya cayana</name>
    <name type="common">Common squirrel cuckoo</name>
    <dbReference type="NCBI Taxonomy" id="33601"/>
    <lineage>
        <taxon>Eukaryota</taxon>
        <taxon>Metazoa</taxon>
        <taxon>Chordata</taxon>
        <taxon>Craniata</taxon>
        <taxon>Vertebrata</taxon>
        <taxon>Euteleostomi</taxon>
        <taxon>Archelosauria</taxon>
        <taxon>Archosauria</taxon>
        <taxon>Dinosauria</taxon>
        <taxon>Saurischia</taxon>
        <taxon>Theropoda</taxon>
        <taxon>Coelurosauria</taxon>
        <taxon>Aves</taxon>
        <taxon>Neognathae</taxon>
        <taxon>Neoaves</taxon>
        <taxon>Otidimorphae</taxon>
        <taxon>Cuculiformes</taxon>
        <taxon>Coccyzidae</taxon>
        <taxon>Piaya</taxon>
    </lineage>
</organism>
<dbReference type="InterPro" id="IPR026250">
    <property type="entry name" value="ITPRIP-like"/>
</dbReference>
<keyword evidence="3" id="KW-0812">Transmembrane</keyword>
<name>A0A850WGA8_PIACA</name>
<comment type="subcellular location">
    <subcellularLocation>
        <location evidence="1">Membrane</location>
        <topology evidence="1">Single-pass type I membrane protein</topology>
    </subcellularLocation>
</comment>
<comment type="caution">
    <text evidence="8">The sequence shown here is derived from an EMBL/GenBank/DDBJ whole genome shotgun (WGS) entry which is preliminary data.</text>
</comment>
<dbReference type="Pfam" id="PF20266">
    <property type="entry name" value="Mab-21_C"/>
    <property type="match status" value="1"/>
</dbReference>
<dbReference type="AlphaFoldDB" id="A0A850WGA8"/>
<dbReference type="PANTHER" id="PTHR10656:SF40">
    <property type="entry name" value="INOSITOL 1,4,5-TRISPHOSPHATE RECEPTOR-INTERACTING PROTEIN-LIKE 1"/>
    <property type="match status" value="1"/>
</dbReference>
<evidence type="ECO:0000256" key="3">
    <source>
        <dbReference type="ARBA" id="ARBA00022692"/>
    </source>
</evidence>
<evidence type="ECO:0000256" key="1">
    <source>
        <dbReference type="ARBA" id="ARBA00004479"/>
    </source>
</evidence>
<comment type="similarity">
    <text evidence="2">Belongs to the ITPRIP family.</text>
</comment>
<keyword evidence="6" id="KW-0472">Membrane</keyword>
<keyword evidence="5" id="KW-1133">Transmembrane helix</keyword>
<evidence type="ECO:0000259" key="7">
    <source>
        <dbReference type="Pfam" id="PF20266"/>
    </source>
</evidence>
<dbReference type="Gene3D" id="1.10.1410.40">
    <property type="match status" value="1"/>
</dbReference>